<proteinExistence type="predicted"/>
<gene>
    <name evidence="1" type="ORF">DFQ04_1637</name>
</gene>
<dbReference type="AlphaFoldDB" id="A0A4R6T4T4"/>
<organism evidence="1 2">
    <name type="scientific">Algoriphagus boseongensis</name>
    <dbReference type="NCBI Taxonomy" id="1442587"/>
    <lineage>
        <taxon>Bacteria</taxon>
        <taxon>Pseudomonadati</taxon>
        <taxon>Bacteroidota</taxon>
        <taxon>Cytophagia</taxon>
        <taxon>Cytophagales</taxon>
        <taxon>Cyclobacteriaceae</taxon>
        <taxon>Algoriphagus</taxon>
    </lineage>
</organism>
<dbReference type="InterPro" id="IPR019861">
    <property type="entry name" value="PorP/SprF_Bacteroidetes"/>
</dbReference>
<keyword evidence="2" id="KW-1185">Reference proteome</keyword>
<sequence>MYWANVTAQDVQYSQFYANPLYLNPALTGASEGTSMGVNYRNQWPGLEQSFVSYSAHVDHYFFGAKSGVGLIFNRAEQSMANLSVSEIGLTYAYRARLGFRSFLRIGGQVSYMDRDAFFGNLVFGSQIDDQTGAIGSVSGENLGADARHQFVDYSVGALYNNDNFWFGFSAHHITQPNISFLDGQFSKLPAKFSAHGGYKIDLSGAGAKNFLNRSTGNRELTFAFNYKNQAPFQQLDLGAQVNLQPLVLGVWYRGIPVSGESSFNNESIIALVGIALGSGLSIGYSHDFTLSSLGNANTGGAHEISLRYSFLATSSKGVGRKSSMPCFKY</sequence>
<comment type="caution">
    <text evidence="1">The sequence shown here is derived from an EMBL/GenBank/DDBJ whole genome shotgun (WGS) entry which is preliminary data.</text>
</comment>
<evidence type="ECO:0000313" key="1">
    <source>
        <dbReference type="EMBL" id="TDQ16989.1"/>
    </source>
</evidence>
<dbReference type="Pfam" id="PF11751">
    <property type="entry name" value="PorP_SprF"/>
    <property type="match status" value="1"/>
</dbReference>
<dbReference type="EMBL" id="SNYF01000006">
    <property type="protein sequence ID" value="TDQ16989.1"/>
    <property type="molecule type" value="Genomic_DNA"/>
</dbReference>
<reference evidence="1 2" key="1">
    <citation type="submission" date="2019-03" db="EMBL/GenBank/DDBJ databases">
        <title>Genomic Encyclopedia of Type Strains, Phase III (KMG-III): the genomes of soil and plant-associated and newly described type strains.</title>
        <authorList>
            <person name="Whitman W."/>
        </authorList>
    </citation>
    <scope>NUCLEOTIDE SEQUENCE [LARGE SCALE GENOMIC DNA]</scope>
    <source>
        <strain evidence="1 2">CECT 8446</strain>
    </source>
</reference>
<name>A0A4R6T4T4_9BACT</name>
<dbReference type="NCBIfam" id="TIGR03519">
    <property type="entry name" value="T9SS_PorP_fam"/>
    <property type="match status" value="1"/>
</dbReference>
<evidence type="ECO:0000313" key="2">
    <source>
        <dbReference type="Proteomes" id="UP000294535"/>
    </source>
</evidence>
<dbReference type="Proteomes" id="UP000294535">
    <property type="component" value="Unassembled WGS sequence"/>
</dbReference>
<protein>
    <submittedName>
        <fullName evidence="1">Type IX secretion system PorP/SprF family membrane protein</fullName>
    </submittedName>
</protein>
<accession>A0A4R6T4T4</accession>